<comment type="similarity">
    <text evidence="1">Belongs to the glycosyltransferase 32 family.</text>
</comment>
<evidence type="ECO:0000256" key="1">
    <source>
        <dbReference type="ARBA" id="ARBA00009003"/>
    </source>
</evidence>
<dbReference type="GeneID" id="70250973"/>
<reference evidence="2" key="1">
    <citation type="submission" date="2021-12" db="EMBL/GenBank/DDBJ databases">
        <title>Convergent genome expansion in fungi linked to evolution of root-endophyte symbiosis.</title>
        <authorList>
            <consortium name="DOE Joint Genome Institute"/>
            <person name="Ke Y.-H."/>
            <person name="Bonito G."/>
            <person name="Liao H.-L."/>
            <person name="Looney B."/>
            <person name="Rojas-Flechas A."/>
            <person name="Nash J."/>
            <person name="Hameed K."/>
            <person name="Schadt C."/>
            <person name="Martin F."/>
            <person name="Crous P.W."/>
            <person name="Miettinen O."/>
            <person name="Magnuson J.K."/>
            <person name="Labbe J."/>
            <person name="Jacobson D."/>
            <person name="Doktycz M.J."/>
            <person name="Veneault-Fourrey C."/>
            <person name="Kuo A."/>
            <person name="Mondo S."/>
            <person name="Calhoun S."/>
            <person name="Riley R."/>
            <person name="Ohm R."/>
            <person name="LaButti K."/>
            <person name="Andreopoulos B."/>
            <person name="Pangilinan J."/>
            <person name="Nolan M."/>
            <person name="Tritt A."/>
            <person name="Clum A."/>
            <person name="Lipzen A."/>
            <person name="Daum C."/>
            <person name="Barry K."/>
            <person name="Grigoriev I.V."/>
            <person name="Vilgalys R."/>
        </authorList>
    </citation>
    <scope>NUCLEOTIDE SEQUENCE</scope>
    <source>
        <strain evidence="2">PMI_201</strain>
    </source>
</reference>
<keyword evidence="3" id="KW-1185">Reference proteome</keyword>
<organism evidence="2 3">
    <name type="scientific">Talaromyces proteolyticus</name>
    <dbReference type="NCBI Taxonomy" id="1131652"/>
    <lineage>
        <taxon>Eukaryota</taxon>
        <taxon>Fungi</taxon>
        <taxon>Dikarya</taxon>
        <taxon>Ascomycota</taxon>
        <taxon>Pezizomycotina</taxon>
        <taxon>Eurotiomycetes</taxon>
        <taxon>Eurotiomycetidae</taxon>
        <taxon>Eurotiales</taxon>
        <taxon>Trichocomaceae</taxon>
        <taxon>Talaromyces</taxon>
        <taxon>Talaromyces sect. Bacilispori</taxon>
    </lineage>
</organism>
<dbReference type="GO" id="GO:0000009">
    <property type="term" value="F:alpha-1,6-mannosyltransferase activity"/>
    <property type="evidence" value="ECO:0007669"/>
    <property type="project" value="InterPro"/>
</dbReference>
<dbReference type="SUPFAM" id="SSF53448">
    <property type="entry name" value="Nucleotide-diphospho-sugar transferases"/>
    <property type="match status" value="1"/>
</dbReference>
<dbReference type="AlphaFoldDB" id="A0AAD4KPV9"/>
<name>A0AAD4KPV9_9EURO</name>
<dbReference type="InterPro" id="IPR029044">
    <property type="entry name" value="Nucleotide-diphossugar_trans"/>
</dbReference>
<accession>A0AAD4KPV9</accession>
<sequence>MAPNYEYTLIDEHEGERFIAAHFGEKILDLFRSLPNRALKSDLLRYLLLFKEGGYYGDLDTEPVKPLDQWVPNNLKNVVRLVVALEHDAGVFALGNWKYPVQFCQWTIVSAPGHPVLESMIQRAIRGLEELAQSGKMNLDKVKPTDRQVLSATGPQAWTEEIVKYLIQVAPEITSYESLLRTTEPKLYHDVLVYPLDGFMTLSAEMSLFEGAGEHQLAHHEFRGAWKQWDG</sequence>
<dbReference type="Gene3D" id="3.90.550.20">
    <property type="match status" value="1"/>
</dbReference>
<protein>
    <submittedName>
        <fullName evidence="2">Nucleotide-diphospho-sugar transferase</fullName>
    </submittedName>
</protein>
<dbReference type="Pfam" id="PF04488">
    <property type="entry name" value="Gly_transf_sug"/>
    <property type="match status" value="1"/>
</dbReference>
<dbReference type="GO" id="GO:0000136">
    <property type="term" value="C:mannan polymerase complex"/>
    <property type="evidence" value="ECO:0007669"/>
    <property type="project" value="TreeGrafter"/>
</dbReference>
<keyword evidence="2" id="KW-0808">Transferase</keyword>
<dbReference type="PANTHER" id="PTHR31834">
    <property type="entry name" value="INITIATION-SPECIFIC ALPHA-1,6-MANNOSYLTRANSFERASE"/>
    <property type="match status" value="1"/>
</dbReference>
<dbReference type="Proteomes" id="UP001201262">
    <property type="component" value="Unassembled WGS sequence"/>
</dbReference>
<proteinExistence type="inferred from homology"/>
<dbReference type="InterPro" id="IPR039367">
    <property type="entry name" value="Och1-like"/>
</dbReference>
<comment type="caution">
    <text evidence="2">The sequence shown here is derived from an EMBL/GenBank/DDBJ whole genome shotgun (WGS) entry which is preliminary data.</text>
</comment>
<dbReference type="EMBL" id="JAJTJA010000008">
    <property type="protein sequence ID" value="KAH8695543.1"/>
    <property type="molecule type" value="Genomic_DNA"/>
</dbReference>
<dbReference type="GO" id="GO:0006487">
    <property type="term" value="P:protein N-linked glycosylation"/>
    <property type="evidence" value="ECO:0007669"/>
    <property type="project" value="TreeGrafter"/>
</dbReference>
<dbReference type="InterPro" id="IPR007577">
    <property type="entry name" value="GlycoTrfase_DXD_sugar-bd_CS"/>
</dbReference>
<evidence type="ECO:0000313" key="3">
    <source>
        <dbReference type="Proteomes" id="UP001201262"/>
    </source>
</evidence>
<dbReference type="PANTHER" id="PTHR31834:SF1">
    <property type="entry name" value="INITIATION-SPECIFIC ALPHA-1,6-MANNOSYLTRANSFERASE"/>
    <property type="match status" value="1"/>
</dbReference>
<gene>
    <name evidence="2" type="ORF">BGW36DRAFT_429419</name>
</gene>
<dbReference type="RefSeq" id="XP_046070685.1">
    <property type="nucleotide sequence ID" value="XM_046220686.1"/>
</dbReference>
<evidence type="ECO:0000313" key="2">
    <source>
        <dbReference type="EMBL" id="KAH8695543.1"/>
    </source>
</evidence>